<feature type="compositionally biased region" description="Low complexity" evidence="1">
    <location>
        <begin position="90"/>
        <end position="103"/>
    </location>
</feature>
<dbReference type="EMBL" id="BSVB01000001">
    <property type="protein sequence ID" value="GMA96033.1"/>
    <property type="molecule type" value="Genomic_DNA"/>
</dbReference>
<protein>
    <submittedName>
        <fullName evidence="2">Uncharacterized protein</fullName>
    </submittedName>
</protein>
<accession>A0ABQ6K933</accession>
<proteinExistence type="predicted"/>
<keyword evidence="3" id="KW-1185">Reference proteome</keyword>
<feature type="compositionally biased region" description="Low complexity" evidence="1">
    <location>
        <begin position="68"/>
        <end position="80"/>
    </location>
</feature>
<organism evidence="2 3">
    <name type="scientific">Pseudolysinimonas kribbensis</name>
    <dbReference type="NCBI Taxonomy" id="433641"/>
    <lineage>
        <taxon>Bacteria</taxon>
        <taxon>Bacillati</taxon>
        <taxon>Actinomycetota</taxon>
        <taxon>Actinomycetes</taxon>
        <taxon>Micrococcales</taxon>
        <taxon>Microbacteriaceae</taxon>
        <taxon>Pseudolysinimonas</taxon>
    </lineage>
</organism>
<name>A0ABQ6K933_9MICO</name>
<dbReference type="Proteomes" id="UP001157034">
    <property type="component" value="Unassembled WGS sequence"/>
</dbReference>
<gene>
    <name evidence="2" type="ORF">GCM10025881_28570</name>
</gene>
<reference evidence="3" key="1">
    <citation type="journal article" date="2019" name="Int. J. Syst. Evol. Microbiol.">
        <title>The Global Catalogue of Microorganisms (GCM) 10K type strain sequencing project: providing services to taxonomists for standard genome sequencing and annotation.</title>
        <authorList>
            <consortium name="The Broad Institute Genomics Platform"/>
            <consortium name="The Broad Institute Genome Sequencing Center for Infectious Disease"/>
            <person name="Wu L."/>
            <person name="Ma J."/>
        </authorList>
    </citation>
    <scope>NUCLEOTIDE SEQUENCE [LARGE SCALE GENOMIC DNA]</scope>
    <source>
        <strain evidence="3">NBRC 108894</strain>
    </source>
</reference>
<feature type="region of interest" description="Disordered" evidence="1">
    <location>
        <begin position="63"/>
        <end position="112"/>
    </location>
</feature>
<evidence type="ECO:0000313" key="2">
    <source>
        <dbReference type="EMBL" id="GMA96033.1"/>
    </source>
</evidence>
<evidence type="ECO:0000313" key="3">
    <source>
        <dbReference type="Proteomes" id="UP001157034"/>
    </source>
</evidence>
<sequence>MTLRPGAFAPAVHPAPADLTIDAARSAARSGSDAVTTSSPVTTIDRSALAAFSLPEPVVAGASFASGAPWPAAPESEVPVEPAPAPAEQPPRARAAASATPTRSAERLMGSP</sequence>
<comment type="caution">
    <text evidence="2">The sequence shown here is derived from an EMBL/GenBank/DDBJ whole genome shotgun (WGS) entry which is preliminary data.</text>
</comment>
<evidence type="ECO:0000256" key="1">
    <source>
        <dbReference type="SAM" id="MobiDB-lite"/>
    </source>
</evidence>